<feature type="transmembrane region" description="Helical" evidence="9">
    <location>
        <begin position="92"/>
        <end position="111"/>
    </location>
</feature>
<comment type="caution">
    <text evidence="11">The sequence shown here is derived from an EMBL/GenBank/DDBJ whole genome shotgun (WGS) entry which is preliminary data.</text>
</comment>
<dbReference type="GO" id="GO:0007218">
    <property type="term" value="P:neuropeptide signaling pathway"/>
    <property type="evidence" value="ECO:0007669"/>
    <property type="project" value="TreeGrafter"/>
</dbReference>
<accession>A0A818GQ45</accession>
<feature type="transmembrane region" description="Helical" evidence="9">
    <location>
        <begin position="131"/>
        <end position="156"/>
    </location>
</feature>
<proteinExistence type="predicted"/>
<evidence type="ECO:0000256" key="9">
    <source>
        <dbReference type="SAM" id="Phobius"/>
    </source>
</evidence>
<dbReference type="EMBL" id="CAJOAZ010000022">
    <property type="protein sequence ID" value="CAF3492774.1"/>
    <property type="molecule type" value="Genomic_DNA"/>
</dbReference>
<evidence type="ECO:0000256" key="3">
    <source>
        <dbReference type="ARBA" id="ARBA00022692"/>
    </source>
</evidence>
<evidence type="ECO:0000256" key="7">
    <source>
        <dbReference type="ARBA" id="ARBA00023170"/>
    </source>
</evidence>
<gene>
    <name evidence="11" type="ORF">OXD698_LOCUS834</name>
</gene>
<feature type="transmembrane region" description="Helical" evidence="9">
    <location>
        <begin position="50"/>
        <end position="72"/>
    </location>
</feature>
<dbReference type="AlphaFoldDB" id="A0A818GQ45"/>
<evidence type="ECO:0000256" key="8">
    <source>
        <dbReference type="ARBA" id="ARBA00023224"/>
    </source>
</evidence>
<dbReference type="SUPFAM" id="SSF81321">
    <property type="entry name" value="Family A G protein-coupled receptor-like"/>
    <property type="match status" value="1"/>
</dbReference>
<keyword evidence="2" id="KW-1003">Cell membrane</keyword>
<evidence type="ECO:0000313" key="11">
    <source>
        <dbReference type="EMBL" id="CAF3492774.1"/>
    </source>
</evidence>
<dbReference type="PROSITE" id="PS50262">
    <property type="entry name" value="G_PROTEIN_RECEP_F1_2"/>
    <property type="match status" value="1"/>
</dbReference>
<feature type="domain" description="G-protein coupled receptors family 1 profile" evidence="10">
    <location>
        <begin position="33"/>
        <end position="271"/>
    </location>
</feature>
<dbReference type="InterPro" id="IPR017452">
    <property type="entry name" value="GPCR_Rhodpsn_7TM"/>
</dbReference>
<comment type="subcellular location">
    <subcellularLocation>
        <location evidence="1">Cell membrane</location>
        <topology evidence="1">Multi-pass membrane protein</topology>
    </subcellularLocation>
</comment>
<evidence type="ECO:0000256" key="6">
    <source>
        <dbReference type="ARBA" id="ARBA00023136"/>
    </source>
</evidence>
<keyword evidence="5" id="KW-0297">G-protein coupled receptor</keyword>
<sequence length="372" mass="42736">MHNGSIIQDGGWDPTDLAQNNIIFGVCIVAAILHTFLWSQMIMRKIKFDITFLFSLSYISTDIFLLLFYFIAYAIRIRSWIPITLATCYFEAYAMFYFNILETYCLTALNISRYWQIVRNPNTYTDHRKMIIVSCVITPFLVAINLIIQDILGWSVLYSIPGSSCNVSFTNIPIQVWNMTIMLVIPIVLSFCLLFRAFRFLQQVQAGQIHIRRNHHRKVTIQTLIFYSFWFILWLPGMIVNCLDSDYVDGTTNFIVILLSTIETLCDPIVGVFLDKRIAQAWKKSYKWMRRQSGKIKITSDLNKCAFSALPAIDPQTFIQACKDYVNSELAPVVEVRACNSNCATKICPYKAAKVQCGTKCHPAKKKCCTNT</sequence>
<keyword evidence="3 9" id="KW-0812">Transmembrane</keyword>
<dbReference type="PANTHER" id="PTHR24229:SF40">
    <property type="entry name" value="ALLATOSTATIN C RECEPTOR 1-RELATED"/>
    <property type="match status" value="1"/>
</dbReference>
<dbReference type="Gene3D" id="1.20.1070.10">
    <property type="entry name" value="Rhodopsin 7-helix transmembrane proteins"/>
    <property type="match status" value="1"/>
</dbReference>
<feature type="transmembrane region" description="Helical" evidence="9">
    <location>
        <begin position="176"/>
        <end position="198"/>
    </location>
</feature>
<evidence type="ECO:0000256" key="2">
    <source>
        <dbReference type="ARBA" id="ARBA00022475"/>
    </source>
</evidence>
<organism evidence="11 12">
    <name type="scientific">Adineta steineri</name>
    <dbReference type="NCBI Taxonomy" id="433720"/>
    <lineage>
        <taxon>Eukaryota</taxon>
        <taxon>Metazoa</taxon>
        <taxon>Spiralia</taxon>
        <taxon>Gnathifera</taxon>
        <taxon>Rotifera</taxon>
        <taxon>Eurotatoria</taxon>
        <taxon>Bdelloidea</taxon>
        <taxon>Adinetida</taxon>
        <taxon>Adinetidae</taxon>
        <taxon>Adineta</taxon>
    </lineage>
</organism>
<feature type="transmembrane region" description="Helical" evidence="9">
    <location>
        <begin position="20"/>
        <end position="38"/>
    </location>
</feature>
<dbReference type="PANTHER" id="PTHR24229">
    <property type="entry name" value="NEUROPEPTIDES RECEPTOR"/>
    <property type="match status" value="1"/>
</dbReference>
<reference evidence="11" key="1">
    <citation type="submission" date="2021-02" db="EMBL/GenBank/DDBJ databases">
        <authorList>
            <person name="Nowell W R."/>
        </authorList>
    </citation>
    <scope>NUCLEOTIDE SEQUENCE</scope>
</reference>
<dbReference type="GO" id="GO:0043005">
    <property type="term" value="C:neuron projection"/>
    <property type="evidence" value="ECO:0007669"/>
    <property type="project" value="TreeGrafter"/>
</dbReference>
<dbReference type="GO" id="GO:0005886">
    <property type="term" value="C:plasma membrane"/>
    <property type="evidence" value="ECO:0007669"/>
    <property type="project" value="UniProtKB-SubCell"/>
</dbReference>
<keyword evidence="8" id="KW-0807">Transducer</keyword>
<keyword evidence="4 9" id="KW-1133">Transmembrane helix</keyword>
<evidence type="ECO:0000256" key="1">
    <source>
        <dbReference type="ARBA" id="ARBA00004651"/>
    </source>
</evidence>
<protein>
    <recommendedName>
        <fullName evidence="10">G-protein coupled receptors family 1 profile domain-containing protein</fullName>
    </recommendedName>
</protein>
<evidence type="ECO:0000256" key="5">
    <source>
        <dbReference type="ARBA" id="ARBA00023040"/>
    </source>
</evidence>
<feature type="transmembrane region" description="Helical" evidence="9">
    <location>
        <begin position="219"/>
        <end position="240"/>
    </location>
</feature>
<name>A0A818GQ45_9BILA</name>
<evidence type="ECO:0000313" key="12">
    <source>
        <dbReference type="Proteomes" id="UP000663844"/>
    </source>
</evidence>
<evidence type="ECO:0000256" key="4">
    <source>
        <dbReference type="ARBA" id="ARBA00022989"/>
    </source>
</evidence>
<feature type="transmembrane region" description="Helical" evidence="9">
    <location>
        <begin position="252"/>
        <end position="274"/>
    </location>
</feature>
<evidence type="ECO:0000259" key="10">
    <source>
        <dbReference type="PROSITE" id="PS50262"/>
    </source>
</evidence>
<dbReference type="GO" id="GO:0004930">
    <property type="term" value="F:G protein-coupled receptor activity"/>
    <property type="evidence" value="ECO:0007669"/>
    <property type="project" value="UniProtKB-KW"/>
</dbReference>
<dbReference type="CDD" id="cd00637">
    <property type="entry name" value="7tm_classA_rhodopsin-like"/>
    <property type="match status" value="1"/>
</dbReference>
<dbReference type="GO" id="GO:0042923">
    <property type="term" value="F:neuropeptide binding"/>
    <property type="evidence" value="ECO:0007669"/>
    <property type="project" value="TreeGrafter"/>
</dbReference>
<keyword evidence="6 9" id="KW-0472">Membrane</keyword>
<keyword evidence="7" id="KW-0675">Receptor</keyword>
<dbReference type="Proteomes" id="UP000663844">
    <property type="component" value="Unassembled WGS sequence"/>
</dbReference>